<keyword evidence="1" id="KW-0560">Oxidoreductase</keyword>
<reference evidence="3 4" key="1">
    <citation type="submission" date="2023-08" db="EMBL/GenBank/DDBJ databases">
        <title>Nocardioides seae sp. nov., a bacterium isolated from a soil.</title>
        <authorList>
            <person name="Wang X."/>
        </authorList>
    </citation>
    <scope>NUCLEOTIDE SEQUENCE [LARGE SCALE GENOMIC DNA]</scope>
    <source>
        <strain evidence="3 4">YZH12</strain>
    </source>
</reference>
<dbReference type="EMBL" id="JAVYII010000001">
    <property type="protein sequence ID" value="MDT9591663.1"/>
    <property type="molecule type" value="Genomic_DNA"/>
</dbReference>
<dbReference type="RefSeq" id="WP_315730630.1">
    <property type="nucleotide sequence ID" value="NZ_JAVYII010000001.1"/>
</dbReference>
<dbReference type="PANTHER" id="PTHR43244">
    <property type="match status" value="1"/>
</dbReference>
<proteinExistence type="predicted"/>
<sequence>MRIGLAVGAGGMGGSSLEPLLVVPEAERLGYDSVWVGEAYGADAVSALGWLAGRTERIRLGSSILQMPARTPAMTAMSAAGLDQLSGGRLLLGLGTSGPQVAEGWHGVAFDRPLGRSREYVAIVRAALARETVRFEGEHFRLPLPDGPGKALKLATRPVQDPVPIYLAAMGPKNTELVGEVADGWLPILFRPESSGYFTELLEKGAARSGRDAAQVAVTPMVSILVTEEGPQAVAAGRDAMRPFLALYVGGMGSRERNFYLNLVAEYGFEANARAVQDHYLAGRKQEAEALLSDELIDAVTVVGPPAAVRERLAAYAEAGVDTLVYTKPHGLSDDAHRDQLRLVAEAAQG</sequence>
<dbReference type="NCBIfam" id="TIGR03559">
    <property type="entry name" value="F420_Rv3520c"/>
    <property type="match status" value="1"/>
</dbReference>
<dbReference type="Proteomes" id="UP001268542">
    <property type="component" value="Unassembled WGS sequence"/>
</dbReference>
<evidence type="ECO:0000259" key="2">
    <source>
        <dbReference type="Pfam" id="PF00296"/>
    </source>
</evidence>
<evidence type="ECO:0000256" key="1">
    <source>
        <dbReference type="ARBA" id="ARBA00023002"/>
    </source>
</evidence>
<dbReference type="SUPFAM" id="SSF51679">
    <property type="entry name" value="Bacterial luciferase-like"/>
    <property type="match status" value="1"/>
</dbReference>
<evidence type="ECO:0000313" key="4">
    <source>
        <dbReference type="Proteomes" id="UP001268542"/>
    </source>
</evidence>
<comment type="caution">
    <text evidence="3">The sequence shown here is derived from an EMBL/GenBank/DDBJ whole genome shotgun (WGS) entry which is preliminary data.</text>
</comment>
<dbReference type="InterPro" id="IPR050564">
    <property type="entry name" value="F420-G6PD/mer"/>
</dbReference>
<gene>
    <name evidence="3" type="ORF">RDV89_01195</name>
</gene>
<organism evidence="3 4">
    <name type="scientific">Nocardioides imazamoxiresistens</name>
    <dbReference type="NCBI Taxonomy" id="3231893"/>
    <lineage>
        <taxon>Bacteria</taxon>
        <taxon>Bacillati</taxon>
        <taxon>Actinomycetota</taxon>
        <taxon>Actinomycetes</taxon>
        <taxon>Propionibacteriales</taxon>
        <taxon>Nocardioidaceae</taxon>
        <taxon>Nocardioides</taxon>
    </lineage>
</organism>
<protein>
    <submittedName>
        <fullName evidence="3">LLM class F420-dependent oxidoreductase</fullName>
    </submittedName>
</protein>
<evidence type="ECO:0000313" key="3">
    <source>
        <dbReference type="EMBL" id="MDT9591663.1"/>
    </source>
</evidence>
<dbReference type="PANTHER" id="PTHR43244:SF1">
    <property type="entry name" value="5,10-METHYLENETETRAHYDROMETHANOPTERIN REDUCTASE"/>
    <property type="match status" value="1"/>
</dbReference>
<accession>A0ABU3PR06</accession>
<dbReference type="InterPro" id="IPR036661">
    <property type="entry name" value="Luciferase-like_sf"/>
</dbReference>
<keyword evidence="4" id="KW-1185">Reference proteome</keyword>
<dbReference type="InterPro" id="IPR019951">
    <property type="entry name" value="F420_OxRdatse_Rv3520c_pred"/>
</dbReference>
<feature type="domain" description="Luciferase-like" evidence="2">
    <location>
        <begin position="25"/>
        <end position="323"/>
    </location>
</feature>
<dbReference type="Pfam" id="PF00296">
    <property type="entry name" value="Bac_luciferase"/>
    <property type="match status" value="1"/>
</dbReference>
<dbReference type="InterPro" id="IPR011251">
    <property type="entry name" value="Luciferase-like_dom"/>
</dbReference>
<dbReference type="CDD" id="cd01097">
    <property type="entry name" value="Tetrahydromethanopterin_reductase"/>
    <property type="match status" value="1"/>
</dbReference>
<dbReference type="Gene3D" id="3.20.20.30">
    <property type="entry name" value="Luciferase-like domain"/>
    <property type="match status" value="1"/>
</dbReference>
<name>A0ABU3PR06_9ACTN</name>